<feature type="domain" description="DUF5071" evidence="1">
    <location>
        <begin position="9"/>
        <end position="106"/>
    </location>
</feature>
<evidence type="ECO:0000313" key="3">
    <source>
        <dbReference type="Proteomes" id="UP000308744"/>
    </source>
</evidence>
<organism evidence="2 3">
    <name type="scientific">Lysinibacillus mangiferihumi</name>
    <dbReference type="NCBI Taxonomy" id="1130819"/>
    <lineage>
        <taxon>Bacteria</taxon>
        <taxon>Bacillati</taxon>
        <taxon>Bacillota</taxon>
        <taxon>Bacilli</taxon>
        <taxon>Bacillales</taxon>
        <taxon>Bacillaceae</taxon>
        <taxon>Lysinibacillus</taxon>
    </lineage>
</organism>
<gene>
    <name evidence="2" type="ORF">FC756_02230</name>
</gene>
<proteinExistence type="predicted"/>
<dbReference type="Gene3D" id="1.25.40.750">
    <property type="entry name" value="Domain of unknown function DUF5071"/>
    <property type="match status" value="1"/>
</dbReference>
<evidence type="ECO:0000313" key="2">
    <source>
        <dbReference type="EMBL" id="TKI72340.1"/>
    </source>
</evidence>
<dbReference type="EMBL" id="SZPU01000007">
    <property type="protein sequence ID" value="TKI72340.1"/>
    <property type="molecule type" value="Genomic_DNA"/>
</dbReference>
<accession>A0A4U2ZFA8</accession>
<protein>
    <submittedName>
        <fullName evidence="2">DUF5071 domain-containing protein</fullName>
    </submittedName>
</protein>
<name>A0A4U2ZFA8_9BACI</name>
<dbReference type="Pfam" id="PF16804">
    <property type="entry name" value="DUF5071"/>
    <property type="match status" value="1"/>
</dbReference>
<keyword evidence="3" id="KW-1185">Reference proteome</keyword>
<reference evidence="2 3" key="1">
    <citation type="submission" date="2019-04" db="EMBL/GenBank/DDBJ databases">
        <title>Lysinibacillus genome sequencing.</title>
        <authorList>
            <person name="Dunlap C."/>
        </authorList>
    </citation>
    <scope>NUCLEOTIDE SEQUENCE [LARGE SCALE GENOMIC DNA]</scope>
    <source>
        <strain evidence="2 3">CCTCC AB 2010389</strain>
    </source>
</reference>
<dbReference type="InterPro" id="IPR031837">
    <property type="entry name" value="DUF5071"/>
</dbReference>
<dbReference type="Proteomes" id="UP000308744">
    <property type="component" value="Unassembled WGS sequence"/>
</dbReference>
<sequence>MAKILNIYDVNKVEKLKKLDRNVLEPLLPDLLEYTQDMNWPVASGVVDILLTFPKEIVSHVQAILSSNDDNWKWFIFHFLVIKLPIESQVKFKQYLIRVAQTPTQKGR</sequence>
<dbReference type="InterPro" id="IPR038692">
    <property type="entry name" value="Cthe_2751_sf"/>
</dbReference>
<comment type="caution">
    <text evidence="2">The sequence shown here is derived from an EMBL/GenBank/DDBJ whole genome shotgun (WGS) entry which is preliminary data.</text>
</comment>
<dbReference type="RefSeq" id="WP_107896997.1">
    <property type="nucleotide sequence ID" value="NZ_PYWM01000029.1"/>
</dbReference>
<dbReference type="AlphaFoldDB" id="A0A4U2ZFA8"/>
<evidence type="ECO:0000259" key="1">
    <source>
        <dbReference type="Pfam" id="PF16804"/>
    </source>
</evidence>